<dbReference type="OrthoDB" id="5432555at2"/>
<dbReference type="Gene3D" id="3.40.30.10">
    <property type="entry name" value="Glutaredoxin"/>
    <property type="match status" value="1"/>
</dbReference>
<comment type="similarity">
    <text evidence="1 2">Belongs to the ArsC family.</text>
</comment>
<dbReference type="PROSITE" id="PS51353">
    <property type="entry name" value="ARSC"/>
    <property type="match status" value="1"/>
</dbReference>
<sequence>MSSVLFYEKPGCMSNAKQKALLTSLGHRLTVRNLLAERWTDERLRPFFGDLPMVDWFNPTAPRIKRGEVRPGMLDAETALALMLNDPLLIRRPLIESEYGCGCGFEPGQLLTALGVTLAADQDLQSCSRSGPDPRCDLPTDGAKT</sequence>
<gene>
    <name evidence="3" type="ORF">ThimaDRAFT_2756</name>
</gene>
<accession>F9UCV4</accession>
<protein>
    <submittedName>
        <fullName evidence="3">Nitrogenase-associated protein</fullName>
    </submittedName>
</protein>
<evidence type="ECO:0000256" key="1">
    <source>
        <dbReference type="ARBA" id="ARBA00007198"/>
    </source>
</evidence>
<dbReference type="Proteomes" id="UP000005459">
    <property type="component" value="Unassembled WGS sequence"/>
</dbReference>
<dbReference type="InterPro" id="IPR006503">
    <property type="entry name" value="Nase-assoc"/>
</dbReference>
<name>F9UCV4_9GAMM</name>
<dbReference type="NCBIfam" id="TIGR01616">
    <property type="entry name" value="nitro_assoc"/>
    <property type="match status" value="1"/>
</dbReference>
<proteinExistence type="inferred from homology"/>
<dbReference type="InterPro" id="IPR006660">
    <property type="entry name" value="Arsenate_reductase-like"/>
</dbReference>
<evidence type="ECO:0000313" key="3">
    <source>
        <dbReference type="EMBL" id="EGV18217.1"/>
    </source>
</evidence>
<evidence type="ECO:0000256" key="2">
    <source>
        <dbReference type="PROSITE-ProRule" id="PRU01282"/>
    </source>
</evidence>
<dbReference type="eggNOG" id="COG1393">
    <property type="taxonomic scope" value="Bacteria"/>
</dbReference>
<dbReference type="InterPro" id="IPR036249">
    <property type="entry name" value="Thioredoxin-like_sf"/>
</dbReference>
<dbReference type="PATRIC" id="fig|768671.3.peg.2914"/>
<reference evidence="3 4" key="1">
    <citation type="submission" date="2011-06" db="EMBL/GenBank/DDBJ databases">
        <title>The draft genome of Thiocapsa marina 5811.</title>
        <authorList>
            <consortium name="US DOE Joint Genome Institute (JGI-PGF)"/>
            <person name="Lucas S."/>
            <person name="Han J."/>
            <person name="Cheng J.-F."/>
            <person name="Goodwin L."/>
            <person name="Pitluck S."/>
            <person name="Peters L."/>
            <person name="Land M.L."/>
            <person name="Hauser L."/>
            <person name="Vogl K."/>
            <person name="Liu Z."/>
            <person name="Imhoff J."/>
            <person name="Thiel V."/>
            <person name="Frigaard N.-U."/>
            <person name="Bryant D."/>
            <person name="Woyke T.J."/>
        </authorList>
    </citation>
    <scope>NUCLEOTIDE SEQUENCE [LARGE SCALE GENOMIC DNA]</scope>
    <source>
        <strain evidence="3 4">5811</strain>
    </source>
</reference>
<dbReference type="Pfam" id="PF03960">
    <property type="entry name" value="ArsC"/>
    <property type="match status" value="1"/>
</dbReference>
<dbReference type="RefSeq" id="WP_007193629.1">
    <property type="nucleotide sequence ID" value="NZ_AFWV01000008.1"/>
</dbReference>
<organism evidence="3 4">
    <name type="scientific">Thiocapsa marina 5811</name>
    <dbReference type="NCBI Taxonomy" id="768671"/>
    <lineage>
        <taxon>Bacteria</taxon>
        <taxon>Pseudomonadati</taxon>
        <taxon>Pseudomonadota</taxon>
        <taxon>Gammaproteobacteria</taxon>
        <taxon>Chromatiales</taxon>
        <taxon>Chromatiaceae</taxon>
        <taxon>Thiocapsa</taxon>
    </lineage>
</organism>
<dbReference type="STRING" id="768671.ThimaDRAFT_2756"/>
<dbReference type="EMBL" id="AFWV01000008">
    <property type="protein sequence ID" value="EGV18217.1"/>
    <property type="molecule type" value="Genomic_DNA"/>
</dbReference>
<dbReference type="PANTHER" id="PTHR30041:SF8">
    <property type="entry name" value="PROTEIN YFFB"/>
    <property type="match status" value="1"/>
</dbReference>
<dbReference type="PANTHER" id="PTHR30041">
    <property type="entry name" value="ARSENATE REDUCTASE"/>
    <property type="match status" value="1"/>
</dbReference>
<keyword evidence="4" id="KW-1185">Reference proteome</keyword>
<evidence type="ECO:0000313" key="4">
    <source>
        <dbReference type="Proteomes" id="UP000005459"/>
    </source>
</evidence>
<dbReference type="SUPFAM" id="SSF52833">
    <property type="entry name" value="Thioredoxin-like"/>
    <property type="match status" value="1"/>
</dbReference>
<dbReference type="AlphaFoldDB" id="F9UCV4"/>